<protein>
    <submittedName>
        <fullName evidence="2">Uncharacterized protein</fullName>
    </submittedName>
</protein>
<name>A0A9P7C9A8_RHIOR</name>
<feature type="region of interest" description="Disordered" evidence="1">
    <location>
        <begin position="488"/>
        <end position="507"/>
    </location>
</feature>
<proteinExistence type="predicted"/>
<feature type="compositionally biased region" description="Low complexity" evidence="1">
    <location>
        <begin position="488"/>
        <end position="500"/>
    </location>
</feature>
<dbReference type="OrthoDB" id="2251053at2759"/>
<dbReference type="Proteomes" id="UP000717996">
    <property type="component" value="Unassembled WGS sequence"/>
</dbReference>
<organism evidence="2 3">
    <name type="scientific">Rhizopus oryzae</name>
    <name type="common">Mucormycosis agent</name>
    <name type="synonym">Rhizopus arrhizus var. delemar</name>
    <dbReference type="NCBI Taxonomy" id="64495"/>
    <lineage>
        <taxon>Eukaryota</taxon>
        <taxon>Fungi</taxon>
        <taxon>Fungi incertae sedis</taxon>
        <taxon>Mucoromycota</taxon>
        <taxon>Mucoromycotina</taxon>
        <taxon>Mucoromycetes</taxon>
        <taxon>Mucorales</taxon>
        <taxon>Mucorineae</taxon>
        <taxon>Rhizopodaceae</taxon>
        <taxon>Rhizopus</taxon>
    </lineage>
</organism>
<sequence>MLESENNLQSKHKEVVCPAISKLAGDGTIVSLQAVIAYLEDYIVQSSDPNATINAIQGSWTKRIIACGKLLNVSIEKRNVNWKSIASRLQHLAGNNIVNDTASSIVSSDVSTTTTSSSCTVLKHLLTELDKNAIKQMFDQLDKSKCWILESTRQLAVDQQCELESVEQKMRRFALSCEYAHPCHSLILDLCDQHWQDVFKSEELEELFAFGKPILRSQPKELDDLLDQLEKLTSASDAYKFVQRLDYDVEKEQLKAWLATTLMSTARLFIHSKNKNVLDLMETDKLYLLWGFINSVFWDSPVQAISKEKGSMANADARNRKRLLSAMKQTPNAKQGHKMDTIYLAGDNELGCLEISGTNDTSKAMKDGQIKMPIVMKDMLLRIAKTTNARLIDIRILGYNISGNRITLTVLDAPHGDVVRFRRMNELMCPSSVNDFVQCMIPLLELAMLGRSIVEETLHAIDHAPRRHLTFQNPTDTSVLPPCFIPTSPSISSSSSSSSSKKQKQSA</sequence>
<evidence type="ECO:0000256" key="1">
    <source>
        <dbReference type="SAM" id="MobiDB-lite"/>
    </source>
</evidence>
<reference evidence="2" key="1">
    <citation type="journal article" date="2020" name="Microb. Genom.">
        <title>Genetic diversity of clinical and environmental Mucorales isolates obtained from an investigation of mucormycosis cases among solid organ transplant recipients.</title>
        <authorList>
            <person name="Nguyen M.H."/>
            <person name="Kaul D."/>
            <person name="Muto C."/>
            <person name="Cheng S.J."/>
            <person name="Richter R.A."/>
            <person name="Bruno V.M."/>
            <person name="Liu G."/>
            <person name="Beyhan S."/>
            <person name="Sundermann A.J."/>
            <person name="Mounaud S."/>
            <person name="Pasculle A.W."/>
            <person name="Nierman W.C."/>
            <person name="Driscoll E."/>
            <person name="Cumbie R."/>
            <person name="Clancy C.J."/>
            <person name="Dupont C.L."/>
        </authorList>
    </citation>
    <scope>NUCLEOTIDE SEQUENCE</scope>
    <source>
        <strain evidence="2">GL16</strain>
    </source>
</reference>
<evidence type="ECO:0000313" key="3">
    <source>
        <dbReference type="Proteomes" id="UP000717996"/>
    </source>
</evidence>
<evidence type="ECO:0000313" key="2">
    <source>
        <dbReference type="EMBL" id="KAG1541268.1"/>
    </source>
</evidence>
<dbReference type="AlphaFoldDB" id="A0A9P7C9A8"/>
<accession>A0A9P7C9A8</accession>
<dbReference type="EMBL" id="JAANIT010001262">
    <property type="protein sequence ID" value="KAG1541268.1"/>
    <property type="molecule type" value="Genomic_DNA"/>
</dbReference>
<gene>
    <name evidence="2" type="ORF">G6F51_007999</name>
</gene>
<comment type="caution">
    <text evidence="2">The sequence shown here is derived from an EMBL/GenBank/DDBJ whole genome shotgun (WGS) entry which is preliminary data.</text>
</comment>